<dbReference type="InterPro" id="IPR038333">
    <property type="entry name" value="T1MK-like_N_sf"/>
</dbReference>
<dbReference type="PRINTS" id="PR00507">
    <property type="entry name" value="N12N6MTFRASE"/>
</dbReference>
<gene>
    <name evidence="10" type="ORF">FDG2_1080</name>
</gene>
<dbReference type="GO" id="GO:0009007">
    <property type="term" value="F:site-specific DNA-methyltransferase (adenine-specific) activity"/>
    <property type="evidence" value="ECO:0007669"/>
    <property type="project" value="UniProtKB-EC"/>
</dbReference>
<dbReference type="SUPFAM" id="SSF53335">
    <property type="entry name" value="S-adenosyl-L-methionine-dependent methyltransferases"/>
    <property type="match status" value="1"/>
</dbReference>
<evidence type="ECO:0000259" key="9">
    <source>
        <dbReference type="Pfam" id="PF12161"/>
    </source>
</evidence>
<comment type="catalytic activity">
    <reaction evidence="7">
        <text>a 2'-deoxyadenosine in DNA + S-adenosyl-L-methionine = an N(6)-methyl-2'-deoxyadenosine in DNA + S-adenosyl-L-homocysteine + H(+)</text>
        <dbReference type="Rhea" id="RHEA:15197"/>
        <dbReference type="Rhea" id="RHEA-COMP:12418"/>
        <dbReference type="Rhea" id="RHEA-COMP:12419"/>
        <dbReference type="ChEBI" id="CHEBI:15378"/>
        <dbReference type="ChEBI" id="CHEBI:57856"/>
        <dbReference type="ChEBI" id="CHEBI:59789"/>
        <dbReference type="ChEBI" id="CHEBI:90615"/>
        <dbReference type="ChEBI" id="CHEBI:90616"/>
        <dbReference type="EC" id="2.1.1.72"/>
    </reaction>
</comment>
<dbReference type="PROSITE" id="PS00092">
    <property type="entry name" value="N6_MTASE"/>
    <property type="match status" value="1"/>
</dbReference>
<evidence type="ECO:0000256" key="3">
    <source>
        <dbReference type="ARBA" id="ARBA00022603"/>
    </source>
</evidence>
<dbReference type="EC" id="2.1.1.72" evidence="2"/>
<evidence type="ECO:0000256" key="2">
    <source>
        <dbReference type="ARBA" id="ARBA00011900"/>
    </source>
</evidence>
<reference evidence="11" key="1">
    <citation type="submission" date="2016-02" db="EMBL/GenBank/DDBJ databases">
        <authorList>
            <person name="Wibberg D."/>
        </authorList>
    </citation>
    <scope>NUCLEOTIDE SEQUENCE [LARGE SCALE GENOMIC DNA]</scope>
</reference>
<keyword evidence="3 10" id="KW-0489">Methyltransferase</keyword>
<evidence type="ECO:0000256" key="4">
    <source>
        <dbReference type="ARBA" id="ARBA00022679"/>
    </source>
</evidence>
<sequence length="504" mass="56062">MGADRVSTTKRITQRELESYLWGAAVLLRGLIDAGDYKQFIFPLVFLKRLSDVYDEEHADAMRIYEDEKLADLPENHRFAIPDGAHWADVRQATENVGAAILRAMRAIESANPDTLQGVFGDGDWGNKDLLPDRTLRDLAEHFSTRTLTVANLPEDELGNGYEYLIKKFADDSGHTAQEFYTNRTLVHLMTMMLRPEPGETVYDPTCGTGGMLISAAAELRRQGKEWRNLGLYGQELNYGTSAIARMNLFLHGVTEGHVAHGDTLTKPAFLDRHGGLRTFDVILANPPYSIKTWNRVAFANDPHGRNMWGVPPQGTADYAFIQHIARSLDEWTGRAAILLPHGVLTRFSEAEFRRAMVASDIVEAVVAMGPGLFYNSSMEAIVLVLRMNKPAARRGKVLFIDAKDQFAREQAQSFLRENHQKKILAAYEAFTDDDGFAAVATIDQIAAKNYSLAMPLYVVGSTASTASEKIKVADAVNQWRHAANNADTALSDVITMLRQEVAR</sequence>
<protein>
    <recommendedName>
        <fullName evidence="2">site-specific DNA-methyltransferase (adenine-specific)</fullName>
        <ecNumber evidence="2">2.1.1.72</ecNumber>
    </recommendedName>
</protein>
<dbReference type="Proteomes" id="UP000199013">
    <property type="component" value="Unassembled WGS sequence"/>
</dbReference>
<accession>A0A1C3NUW8</accession>
<dbReference type="InterPro" id="IPR003356">
    <property type="entry name" value="DNA_methylase_A-5"/>
</dbReference>
<keyword evidence="11" id="KW-1185">Reference proteome</keyword>
<evidence type="ECO:0000259" key="8">
    <source>
        <dbReference type="Pfam" id="PF02384"/>
    </source>
</evidence>
<dbReference type="InterPro" id="IPR022749">
    <property type="entry name" value="D12N6_MeTrfase_N"/>
</dbReference>
<dbReference type="InterPro" id="IPR002052">
    <property type="entry name" value="DNA_methylase_N6_adenine_CS"/>
</dbReference>
<feature type="domain" description="N6 adenine-specific DNA methyltransferase N-terminal" evidence="9">
    <location>
        <begin position="17"/>
        <end position="143"/>
    </location>
</feature>
<evidence type="ECO:0000256" key="5">
    <source>
        <dbReference type="ARBA" id="ARBA00022691"/>
    </source>
</evidence>
<dbReference type="PANTHER" id="PTHR42933">
    <property type="entry name" value="SLR6095 PROTEIN"/>
    <property type="match status" value="1"/>
</dbReference>
<keyword evidence="5" id="KW-0949">S-adenosyl-L-methionine</keyword>
<dbReference type="AlphaFoldDB" id="A0A1C3NUW8"/>
<keyword evidence="6" id="KW-0680">Restriction system</keyword>
<dbReference type="Gene3D" id="3.40.50.150">
    <property type="entry name" value="Vaccinia Virus protein VP39"/>
    <property type="match status" value="1"/>
</dbReference>
<dbReference type="InterPro" id="IPR029063">
    <property type="entry name" value="SAM-dependent_MTases_sf"/>
</dbReference>
<evidence type="ECO:0000256" key="6">
    <source>
        <dbReference type="ARBA" id="ARBA00022747"/>
    </source>
</evidence>
<dbReference type="GO" id="GO:0032259">
    <property type="term" value="P:methylation"/>
    <property type="evidence" value="ECO:0007669"/>
    <property type="project" value="UniProtKB-KW"/>
</dbReference>
<evidence type="ECO:0000313" key="11">
    <source>
        <dbReference type="Proteomes" id="UP000199013"/>
    </source>
</evidence>
<dbReference type="InterPro" id="IPR051537">
    <property type="entry name" value="DNA_Adenine_Mtase"/>
</dbReference>
<dbReference type="EMBL" id="FLUV01000449">
    <property type="protein sequence ID" value="SBW19230.1"/>
    <property type="molecule type" value="Genomic_DNA"/>
</dbReference>
<dbReference type="PANTHER" id="PTHR42933:SF3">
    <property type="entry name" value="TYPE I RESTRICTION ENZYME MJAVIII METHYLASE SUBUNIT"/>
    <property type="match status" value="1"/>
</dbReference>
<proteinExistence type="inferred from homology"/>
<comment type="similarity">
    <text evidence="1">Belongs to the N(4)/N(6)-methyltransferase family.</text>
</comment>
<keyword evidence="4" id="KW-0808">Transferase</keyword>
<dbReference type="Pfam" id="PF02384">
    <property type="entry name" value="N6_Mtase"/>
    <property type="match status" value="1"/>
</dbReference>
<evidence type="ECO:0000313" key="10">
    <source>
        <dbReference type="EMBL" id="SBW19230.1"/>
    </source>
</evidence>
<dbReference type="Pfam" id="PF12161">
    <property type="entry name" value="HsdM_N"/>
    <property type="match status" value="1"/>
</dbReference>
<dbReference type="GO" id="GO:0009307">
    <property type="term" value="P:DNA restriction-modification system"/>
    <property type="evidence" value="ECO:0007669"/>
    <property type="project" value="UniProtKB-KW"/>
</dbReference>
<dbReference type="GO" id="GO:0008170">
    <property type="term" value="F:N-methyltransferase activity"/>
    <property type="evidence" value="ECO:0007669"/>
    <property type="project" value="InterPro"/>
</dbReference>
<evidence type="ECO:0000256" key="1">
    <source>
        <dbReference type="ARBA" id="ARBA00006594"/>
    </source>
</evidence>
<dbReference type="Gene3D" id="1.20.1260.30">
    <property type="match status" value="1"/>
</dbReference>
<evidence type="ECO:0000256" key="7">
    <source>
        <dbReference type="ARBA" id="ARBA00047942"/>
    </source>
</evidence>
<organism evidence="10 11">
    <name type="scientific">Candidatus Protofrankia californiensis</name>
    <dbReference type="NCBI Taxonomy" id="1839754"/>
    <lineage>
        <taxon>Bacteria</taxon>
        <taxon>Bacillati</taxon>
        <taxon>Actinomycetota</taxon>
        <taxon>Actinomycetes</taxon>
        <taxon>Frankiales</taxon>
        <taxon>Frankiaceae</taxon>
        <taxon>Protofrankia</taxon>
    </lineage>
</organism>
<name>A0A1C3NUW8_9ACTN</name>
<feature type="domain" description="DNA methylase adenine-specific" evidence="8">
    <location>
        <begin position="155"/>
        <end position="463"/>
    </location>
</feature>
<dbReference type="GO" id="GO:0003677">
    <property type="term" value="F:DNA binding"/>
    <property type="evidence" value="ECO:0007669"/>
    <property type="project" value="InterPro"/>
</dbReference>